<gene>
    <name evidence="1" type="ORF">SAMN04489796_104261</name>
</gene>
<name>A0A1G8FIC6_9FLAO</name>
<protein>
    <submittedName>
        <fullName evidence="1">Uncharacterized protein</fullName>
    </submittedName>
</protein>
<organism evidence="1 2">
    <name type="scientific">Winogradskyella thalassocola</name>
    <dbReference type="NCBI Taxonomy" id="262004"/>
    <lineage>
        <taxon>Bacteria</taxon>
        <taxon>Pseudomonadati</taxon>
        <taxon>Bacteroidota</taxon>
        <taxon>Flavobacteriia</taxon>
        <taxon>Flavobacteriales</taxon>
        <taxon>Flavobacteriaceae</taxon>
        <taxon>Winogradskyella</taxon>
    </lineage>
</organism>
<dbReference type="EMBL" id="FNCZ01000004">
    <property type="protein sequence ID" value="SDH81816.1"/>
    <property type="molecule type" value="Genomic_DNA"/>
</dbReference>
<dbReference type="Proteomes" id="UP000199492">
    <property type="component" value="Unassembled WGS sequence"/>
</dbReference>
<proteinExistence type="predicted"/>
<evidence type="ECO:0000313" key="2">
    <source>
        <dbReference type="Proteomes" id="UP000199492"/>
    </source>
</evidence>
<reference evidence="2" key="1">
    <citation type="submission" date="2016-10" db="EMBL/GenBank/DDBJ databases">
        <authorList>
            <person name="Varghese N."/>
            <person name="Submissions S."/>
        </authorList>
    </citation>
    <scope>NUCLEOTIDE SEQUENCE [LARGE SCALE GENOMIC DNA]</scope>
    <source>
        <strain evidence="2">DSM 15363</strain>
    </source>
</reference>
<dbReference type="AlphaFoldDB" id="A0A1G8FIC6"/>
<keyword evidence="2" id="KW-1185">Reference proteome</keyword>
<dbReference type="STRING" id="262004.SAMN04489796_104261"/>
<accession>A0A1G8FIC6</accession>
<dbReference type="OrthoDB" id="1493396at2"/>
<evidence type="ECO:0000313" key="1">
    <source>
        <dbReference type="EMBL" id="SDH81816.1"/>
    </source>
</evidence>
<sequence length="163" mass="19374">MTKQLHKTCTCENYSDLELSRDVISKRIKESKKIKKHLEIKSKSNKGHHLYQCKFCNQLWQLSSAWNWGEKDYLFKIPKTEIKEWNKNPFVSPADMTMFAASMNLYFERHKLVASENFCRRDNCERKAILKDVLCKNHFIESLQNIGTLPKYPEGKIFDPYTF</sequence>
<dbReference type="RefSeq" id="WP_139181063.1">
    <property type="nucleotide sequence ID" value="NZ_FNCZ01000004.1"/>
</dbReference>